<proteinExistence type="predicted"/>
<sequence length="411" mass="44406">MNGLALSGFLDGQRLARKDALALTKERRIAEQHPLDMLALQQQNYQRDLQNQQTAAMNPLTLEQQKQGNYARDLANYQNYQLSPMQVEQQRQLNAKRGLELQSAQQLTPTENALALQKMQADMQLSPMQVEQQRQLNAKRGLELQSAQQTQPSTNALALQMTRDDLHERALQSGVKAYQATGDISPLKQSIAAAYGGNVKLDQLPDGSVQVQGAGGVKRFDSMNAFITAVSGAETPKPLAPMNMGNGWIYDPNTKQGTQLYQEAPKVEKPAELPVDGLALNSMTATYLKDQGLALSNNDRALLVADMKARAAGLMRDGADPSVAVREAYKSVVPGLSESRPSLGEMALNPIGAVLNSGVRYDPAALSLSGSGAPAPATSAGSAPASAINYLKQNNTPEVRAMFEQKYGYLP</sequence>
<reference evidence="1" key="1">
    <citation type="journal article" date="2022" name="Microorganisms">
        <title>Two New Species of Filamentous Sulfur Bacteria of the Genus Thiothrix, Thiothrix winogradskyi sp. nov. and 'Candidatus Thiothrix sulfatifontis' sp. nov.</title>
        <authorList>
            <person name="Ravin N.V."/>
            <person name="Rossetti S."/>
            <person name="Beletsky A.V."/>
            <person name="Kadnikov V.V."/>
            <person name="Rudenko T.S."/>
            <person name="Smolyakov D.D."/>
            <person name="Moskvitina M.I."/>
            <person name="Gureeva M.V."/>
            <person name="Mardanov A.V."/>
            <person name="Grabovich M.Y."/>
        </authorList>
    </citation>
    <scope>NUCLEOTIDE SEQUENCE</scope>
    <source>
        <strain evidence="1">CT3</strain>
    </source>
</reference>
<evidence type="ECO:0000313" key="1">
    <source>
        <dbReference type="EMBL" id="UJS26291.1"/>
    </source>
</evidence>
<accession>A0ABY3T6Z2</accession>
<keyword evidence="2" id="KW-1185">Reference proteome</keyword>
<dbReference type="EMBL" id="CP091244">
    <property type="protein sequence ID" value="UJS26291.1"/>
    <property type="molecule type" value="Genomic_DNA"/>
</dbReference>
<protein>
    <submittedName>
        <fullName evidence="1">Uncharacterized protein</fullName>
    </submittedName>
</protein>
<dbReference type="RefSeq" id="WP_236501664.1">
    <property type="nucleotide sequence ID" value="NZ_CP091244.1"/>
</dbReference>
<organism evidence="1 2">
    <name type="scientific">Thiothrix winogradskyi</name>
    <dbReference type="NCBI Taxonomy" id="96472"/>
    <lineage>
        <taxon>Bacteria</taxon>
        <taxon>Pseudomonadati</taxon>
        <taxon>Pseudomonadota</taxon>
        <taxon>Gammaproteobacteria</taxon>
        <taxon>Thiotrichales</taxon>
        <taxon>Thiotrichaceae</taxon>
        <taxon>Thiothrix</taxon>
    </lineage>
</organism>
<evidence type="ECO:0000313" key="2">
    <source>
        <dbReference type="Proteomes" id="UP001054801"/>
    </source>
</evidence>
<gene>
    <name evidence="1" type="ORF">L2Y54_09690</name>
</gene>
<dbReference type="Proteomes" id="UP001054801">
    <property type="component" value="Chromosome"/>
</dbReference>
<name>A0ABY3T6Z2_9GAMM</name>